<dbReference type="GO" id="GO:0042834">
    <property type="term" value="F:peptidoglycan binding"/>
    <property type="evidence" value="ECO:0007669"/>
    <property type="project" value="InterPro"/>
</dbReference>
<feature type="compositionally biased region" description="Basic and acidic residues" evidence="1">
    <location>
        <begin position="693"/>
        <end position="705"/>
    </location>
</feature>
<feature type="compositionally biased region" description="Basic and acidic residues" evidence="1">
    <location>
        <begin position="150"/>
        <end position="164"/>
    </location>
</feature>
<feature type="compositionally biased region" description="Low complexity" evidence="1">
    <location>
        <begin position="492"/>
        <end position="503"/>
    </location>
</feature>
<dbReference type="SUPFAM" id="SSF110997">
    <property type="entry name" value="Sporulation related repeat"/>
    <property type="match status" value="1"/>
</dbReference>
<feature type="compositionally biased region" description="Low complexity" evidence="1">
    <location>
        <begin position="306"/>
        <end position="321"/>
    </location>
</feature>
<dbReference type="InterPro" id="IPR007730">
    <property type="entry name" value="SPOR-like_dom"/>
</dbReference>
<protein>
    <recommendedName>
        <fullName evidence="3">SPOR domain-containing protein</fullName>
    </recommendedName>
</protein>
<feature type="region of interest" description="Disordered" evidence="1">
    <location>
        <begin position="887"/>
        <end position="921"/>
    </location>
</feature>
<feature type="compositionally biased region" description="Acidic residues" evidence="1">
    <location>
        <begin position="128"/>
        <end position="149"/>
    </location>
</feature>
<name>A0AAE3VP04_9HYPH</name>
<feature type="compositionally biased region" description="Acidic residues" evidence="1">
    <location>
        <begin position="336"/>
        <end position="346"/>
    </location>
</feature>
<feature type="region of interest" description="Disordered" evidence="1">
    <location>
        <begin position="1"/>
        <end position="766"/>
    </location>
</feature>
<feature type="compositionally biased region" description="Low complexity" evidence="1">
    <location>
        <begin position="962"/>
        <end position="1002"/>
    </location>
</feature>
<evidence type="ECO:0000259" key="3">
    <source>
        <dbReference type="PROSITE" id="PS51724"/>
    </source>
</evidence>
<feature type="domain" description="SPOR" evidence="3">
    <location>
        <begin position="1134"/>
        <end position="1218"/>
    </location>
</feature>
<feature type="transmembrane region" description="Helical" evidence="2">
    <location>
        <begin position="823"/>
        <end position="844"/>
    </location>
</feature>
<dbReference type="PROSITE" id="PS51724">
    <property type="entry name" value="SPOR"/>
    <property type="match status" value="1"/>
</dbReference>
<proteinExistence type="predicted"/>
<evidence type="ECO:0000256" key="2">
    <source>
        <dbReference type="SAM" id="Phobius"/>
    </source>
</evidence>
<feature type="compositionally biased region" description="Low complexity" evidence="1">
    <location>
        <begin position="536"/>
        <end position="553"/>
    </location>
</feature>
<feature type="region of interest" description="Disordered" evidence="1">
    <location>
        <begin position="942"/>
        <end position="1138"/>
    </location>
</feature>
<dbReference type="Gene3D" id="3.30.70.1070">
    <property type="entry name" value="Sporulation related repeat"/>
    <property type="match status" value="1"/>
</dbReference>
<comment type="caution">
    <text evidence="4">The sequence shown here is derived from an EMBL/GenBank/DDBJ whole genome shotgun (WGS) entry which is preliminary data.</text>
</comment>
<feature type="compositionally biased region" description="Basic and acidic residues" evidence="1">
    <location>
        <begin position="650"/>
        <end position="664"/>
    </location>
</feature>
<reference evidence="4" key="1">
    <citation type="submission" date="2023-07" db="EMBL/GenBank/DDBJ databases">
        <title>Genomic Encyclopedia of Type Strains, Phase IV (KMG-IV): sequencing the most valuable type-strain genomes for metagenomic binning, comparative biology and taxonomic classification.</title>
        <authorList>
            <person name="Goeker M."/>
        </authorList>
    </citation>
    <scope>NUCLEOTIDE SEQUENCE</scope>
    <source>
        <strain evidence="4">DSM 21202</strain>
    </source>
</reference>
<evidence type="ECO:0000313" key="5">
    <source>
        <dbReference type="Proteomes" id="UP001229244"/>
    </source>
</evidence>
<feature type="compositionally biased region" description="Acidic residues" evidence="1">
    <location>
        <begin position="165"/>
        <end position="177"/>
    </location>
</feature>
<feature type="compositionally biased region" description="Acidic residues" evidence="1">
    <location>
        <begin position="31"/>
        <end position="41"/>
    </location>
</feature>
<feature type="compositionally biased region" description="Basic and acidic residues" evidence="1">
    <location>
        <begin position="731"/>
        <end position="741"/>
    </location>
</feature>
<dbReference type="AlphaFoldDB" id="A0AAE3VP04"/>
<dbReference type="Pfam" id="PF05036">
    <property type="entry name" value="SPOR"/>
    <property type="match status" value="1"/>
</dbReference>
<organism evidence="4 5">
    <name type="scientific">Amorphus orientalis</name>
    <dbReference type="NCBI Taxonomy" id="649198"/>
    <lineage>
        <taxon>Bacteria</taxon>
        <taxon>Pseudomonadati</taxon>
        <taxon>Pseudomonadota</taxon>
        <taxon>Alphaproteobacteria</taxon>
        <taxon>Hyphomicrobiales</taxon>
        <taxon>Amorphaceae</taxon>
        <taxon>Amorphus</taxon>
    </lineage>
</organism>
<feature type="compositionally biased region" description="Low complexity" evidence="1">
    <location>
        <begin position="239"/>
        <end position="258"/>
    </location>
</feature>
<dbReference type="Proteomes" id="UP001229244">
    <property type="component" value="Unassembled WGS sequence"/>
</dbReference>
<dbReference type="RefSeq" id="WP_306885406.1">
    <property type="nucleotide sequence ID" value="NZ_JAUSUL010000002.1"/>
</dbReference>
<feature type="compositionally biased region" description="Acidic residues" evidence="1">
    <location>
        <begin position="50"/>
        <end position="64"/>
    </location>
</feature>
<feature type="compositionally biased region" description="Low complexity" evidence="1">
    <location>
        <begin position="910"/>
        <end position="921"/>
    </location>
</feature>
<accession>A0AAE3VP04</accession>
<feature type="compositionally biased region" description="Acidic residues" evidence="1">
    <location>
        <begin position="709"/>
        <end position="719"/>
    </location>
</feature>
<gene>
    <name evidence="4" type="ORF">J2S73_002035</name>
</gene>
<evidence type="ECO:0000256" key="1">
    <source>
        <dbReference type="SAM" id="MobiDB-lite"/>
    </source>
</evidence>
<keyword evidence="5" id="KW-1185">Reference proteome</keyword>
<keyword evidence="2" id="KW-1133">Transmembrane helix</keyword>
<feature type="compositionally biased region" description="Low complexity" evidence="1">
    <location>
        <begin position="14"/>
        <end position="23"/>
    </location>
</feature>
<feature type="compositionally biased region" description="Basic and acidic residues" evidence="1">
    <location>
        <begin position="480"/>
        <end position="491"/>
    </location>
</feature>
<keyword evidence="2" id="KW-0812">Transmembrane</keyword>
<feature type="compositionally biased region" description="Polar residues" evidence="1">
    <location>
        <begin position="1108"/>
        <end position="1134"/>
    </location>
</feature>
<evidence type="ECO:0000313" key="4">
    <source>
        <dbReference type="EMBL" id="MDQ0315578.1"/>
    </source>
</evidence>
<feature type="compositionally biased region" description="Low complexity" evidence="1">
    <location>
        <begin position="439"/>
        <end position="450"/>
    </location>
</feature>
<keyword evidence="2" id="KW-0472">Membrane</keyword>
<feature type="compositionally biased region" description="Low complexity" evidence="1">
    <location>
        <begin position="381"/>
        <end position="414"/>
    </location>
</feature>
<feature type="compositionally biased region" description="Low complexity" evidence="1">
    <location>
        <begin position="1068"/>
        <end position="1096"/>
    </location>
</feature>
<dbReference type="EMBL" id="JAUSUL010000002">
    <property type="protein sequence ID" value="MDQ0315578.1"/>
    <property type="molecule type" value="Genomic_DNA"/>
</dbReference>
<dbReference type="InterPro" id="IPR036680">
    <property type="entry name" value="SPOR-like_sf"/>
</dbReference>
<sequence>MDQDVEPDPRPRPGGRSSSVRGGLEAGPADEPYENLPDEDRESFPAEASSEPEDGPGADDPDQDDPFRFDLDDEDRFSPEDAPEDPPRESRGGLPMDAFRRAFSDELEADEGWREDGPADAEALSGADEADAEFEPMPDDGDDFSYSDDAGDREPDDQADRWVPDDESDFEGLEPEGEIYASEHEPDESDLDADPVHDTAPEAPALEEPEPEKGAPEDDDPFMQALMMELDGETDRKPAAQPSAPRPRPSFAIPASSRRTQEASESAPVRRRSAEDAPVARPIAAPEGPVEPVSSVSDEPADPDAGRVAATAPQAPAATPAPAAPPEAGPSRPAADDTEEPDDGDDFAAFRKIALSARAEAERATSQGRRGPDPSGSAQGSATRASARPAPAAPTRTAAPAAPAPRSAETPARPGTGDAAPSEPTPRPRIFQDPDRNAPEAPARASSPEAPRVPPRRAETPPATSEPDEDNNPTIAALNRLRDRLGRRSSDDTGSGQASAGQQDGSGGETESSDDPKSASEGSRAHPAPMMGRTPPLTAGLAAASVAGPTAAADFKREMEDSGQSGGTERKAGPAAADADSARPVEPSASGPASDDGEPQSPSLYRVPRRAEPGEATTDGDDDEPTQEAPVIPVPTVRPRRAVPSFRFSSSEEAKPAEEVDPAPKKTGGLDFDDLPGMSGTDPWRAFAAPKPAEAKTQDMADRLADALFADDDDEDDAPVEAPRFLGVRDASGDRRAEDTAQARAVPSGEPLNAGDRDVHDEDYGDDAYEDAEYADDDAYDADDRYYDEAEPEWDEDEHALPEHSLEEMDAALGLSERRRRPIVPIAAGVAGIIALGLVGYFVFGATSVEQTESGPPPLIEANADGVKVVPDEAGGDTAQTKTVYDRVGGEGESGRVVQSSEDPIDPTQSSLANGASSASSPLLPKRVRTVVVRPDGTIIPADEVDAGRSTASADQGIFSPSSGSNAAANLTGGTAAGTDTAASETGNDAASAGNNASDTAAITAPSPIRTSERVPTSEPQPAQEEDVADTGSETRSVTTSRVSTTTSNGPLSLTPDGEGQTATASGNANANAPLPAPAPARSVSPAPSTTSPSESVGERVSPAQLAANAQRSTRQPAADQSTQPASESTQVASAPSGPWAVQVSSQRSPEAAQATYRQLQSRFPSVLGGRQPSIQAADLGTRGTFYRVRLPVQSREAANQLCSELKAAGGDCFIGRN</sequence>
<feature type="compositionally biased region" description="Low complexity" evidence="1">
    <location>
        <begin position="1035"/>
        <end position="1048"/>
    </location>
</feature>